<proteinExistence type="predicted"/>
<dbReference type="AlphaFoldDB" id="R0KS97"/>
<dbReference type="EMBL" id="KB908972">
    <property type="protein sequence ID" value="EOB13646.1"/>
    <property type="molecule type" value="Genomic_DNA"/>
</dbReference>
<dbReference type="OrthoDB" id="338231at2759"/>
<dbReference type="OMA" id="EYERISY"/>
<dbReference type="VEuPathDB" id="MicrosporidiaDB:NBO_64g0027"/>
<keyword evidence="2" id="KW-1185">Reference proteome</keyword>
<dbReference type="Proteomes" id="UP000016927">
    <property type="component" value="Unassembled WGS sequence"/>
</dbReference>
<dbReference type="HOGENOM" id="CLU_127203_0_0_1"/>
<dbReference type="GO" id="GO:0006261">
    <property type="term" value="P:DNA-templated DNA replication"/>
    <property type="evidence" value="ECO:0007669"/>
    <property type="project" value="InterPro"/>
</dbReference>
<evidence type="ECO:0000313" key="2">
    <source>
        <dbReference type="Proteomes" id="UP000016927"/>
    </source>
</evidence>
<sequence>MFNIQDLIEIFTNEKSCKSLLPFENQIVNYFYNKLEEHRENLSQMKEDNIIKSIVELDIDRVEYMIKEYLLCRLNKLKKNFFIDMTLLSEGEKVFYSKYKKIFEEEDILDKDITSIPHENEVVGFICKDKSINIILDGEHLDIFQGDFFVTNIKNVFHLIKHKNIRFI</sequence>
<dbReference type="PANTHER" id="PTHR21206">
    <property type="entry name" value="SLD5 PROTEIN"/>
    <property type="match status" value="1"/>
</dbReference>
<dbReference type="InterPro" id="IPR008591">
    <property type="entry name" value="GINS_Sld5"/>
</dbReference>
<dbReference type="STRING" id="578461.R0KS97"/>
<dbReference type="GO" id="GO:0000727">
    <property type="term" value="P:double-strand break repair via break-induced replication"/>
    <property type="evidence" value="ECO:0007669"/>
    <property type="project" value="TreeGrafter"/>
</dbReference>
<protein>
    <submittedName>
        <fullName evidence="1">DNA replication complex GINS protein SLD5</fullName>
    </submittedName>
</protein>
<dbReference type="InterPro" id="IPR036224">
    <property type="entry name" value="GINS_bundle-like_dom_sf"/>
</dbReference>
<gene>
    <name evidence="1" type="primary">SLD5</name>
    <name evidence="1" type="ORF">NBO_64g0027</name>
</gene>
<accession>R0KS97</accession>
<dbReference type="SUPFAM" id="SSF158573">
    <property type="entry name" value="GINS helical bundle-like"/>
    <property type="match status" value="1"/>
</dbReference>
<dbReference type="GO" id="GO:0000811">
    <property type="term" value="C:GINS complex"/>
    <property type="evidence" value="ECO:0007669"/>
    <property type="project" value="TreeGrafter"/>
</dbReference>
<name>R0KS97_NOSB1</name>
<reference evidence="1 2" key="1">
    <citation type="journal article" date="2013" name="BMC Genomics">
        <title>Comparative genomics of parasitic silkworm microsporidia reveal an association between genome expansion and host adaptation.</title>
        <authorList>
            <person name="Pan G."/>
            <person name="Xu J."/>
            <person name="Li T."/>
            <person name="Xia Q."/>
            <person name="Liu S.L."/>
            <person name="Zhang G."/>
            <person name="Li S."/>
            <person name="Li C."/>
            <person name="Liu H."/>
            <person name="Yang L."/>
            <person name="Liu T."/>
            <person name="Zhang X."/>
            <person name="Wu Z."/>
            <person name="Fan W."/>
            <person name="Dang X."/>
            <person name="Xiang H."/>
            <person name="Tao M."/>
            <person name="Li Y."/>
            <person name="Hu J."/>
            <person name="Li Z."/>
            <person name="Lin L."/>
            <person name="Luo J."/>
            <person name="Geng L."/>
            <person name="Wang L."/>
            <person name="Long M."/>
            <person name="Wan Y."/>
            <person name="He N."/>
            <person name="Zhang Z."/>
            <person name="Lu C."/>
            <person name="Keeling P.J."/>
            <person name="Wang J."/>
            <person name="Xiang Z."/>
            <person name="Zhou Z."/>
        </authorList>
    </citation>
    <scope>NUCLEOTIDE SEQUENCE [LARGE SCALE GENOMIC DNA]</scope>
    <source>
        <strain evidence="2">CQ1 / CVCC 102059</strain>
    </source>
</reference>
<dbReference type="Gene3D" id="1.20.58.1030">
    <property type="match status" value="1"/>
</dbReference>
<dbReference type="PANTHER" id="PTHR21206:SF0">
    <property type="entry name" value="DNA REPLICATION COMPLEX GINS PROTEIN SLD5"/>
    <property type="match status" value="1"/>
</dbReference>
<organism evidence="1 2">
    <name type="scientific">Nosema bombycis (strain CQ1 / CVCC 102059)</name>
    <name type="common">Microsporidian parasite</name>
    <name type="synonym">Pebrine of silkworm</name>
    <dbReference type="NCBI Taxonomy" id="578461"/>
    <lineage>
        <taxon>Eukaryota</taxon>
        <taxon>Fungi</taxon>
        <taxon>Fungi incertae sedis</taxon>
        <taxon>Microsporidia</taxon>
        <taxon>Nosematidae</taxon>
        <taxon>Nosema</taxon>
    </lineage>
</organism>
<evidence type="ECO:0000313" key="1">
    <source>
        <dbReference type="EMBL" id="EOB13646.1"/>
    </source>
</evidence>